<dbReference type="AlphaFoldDB" id="A0A7J7HF95"/>
<sequence length="314" mass="35702">MIVNMCRTIDVLQINVGQNTEMSNMMIDRCVDLSNGGKWQLVRQIFEVWCGSGGLAYTILRLTWFRAIWALGFFIVKSKVKGKEIEREPTIYGGYEVHARILSLWGVKVVVIAVFTAFALASIALCTRIEPGLEQQIALPRDSYLQGYFNDVSEYLRIGPPLYFVVKDYNYRMDSKKQMGESDIKKLTGVNGKGNEGMMTTLDLIEMSDMILTGLLEYMHVTHRGLFLPSPFFERTRDKENKPKPLHGTETLQKGRQLICQGGTGIVSTHLLESKIIFSHGLLMRISNSQKAKRAEDLHLQMEIYVYFLSPGRT</sequence>
<protein>
    <submittedName>
        <fullName evidence="2">Uncharacterized protein</fullName>
    </submittedName>
</protein>
<evidence type="ECO:0000313" key="2">
    <source>
        <dbReference type="EMBL" id="KAF5951590.1"/>
    </source>
</evidence>
<dbReference type="GO" id="GO:0032934">
    <property type="term" value="F:sterol binding"/>
    <property type="evidence" value="ECO:0007669"/>
    <property type="project" value="TreeGrafter"/>
</dbReference>
<organism evidence="2 3">
    <name type="scientific">Camellia sinensis</name>
    <name type="common">Tea plant</name>
    <name type="synonym">Thea sinensis</name>
    <dbReference type="NCBI Taxonomy" id="4442"/>
    <lineage>
        <taxon>Eukaryota</taxon>
        <taxon>Viridiplantae</taxon>
        <taxon>Streptophyta</taxon>
        <taxon>Embryophyta</taxon>
        <taxon>Tracheophyta</taxon>
        <taxon>Spermatophyta</taxon>
        <taxon>Magnoliopsida</taxon>
        <taxon>eudicotyledons</taxon>
        <taxon>Gunneridae</taxon>
        <taxon>Pentapetalae</taxon>
        <taxon>asterids</taxon>
        <taxon>Ericales</taxon>
        <taxon>Theaceae</taxon>
        <taxon>Camellia</taxon>
    </lineage>
</organism>
<comment type="caution">
    <text evidence="2">The sequence shown here is derived from an EMBL/GenBank/DDBJ whole genome shotgun (WGS) entry which is preliminary data.</text>
</comment>
<reference evidence="2 3" key="2">
    <citation type="submission" date="2020-07" db="EMBL/GenBank/DDBJ databases">
        <title>Genome assembly of wild tea tree DASZ reveals pedigree and selection history of tea varieties.</title>
        <authorList>
            <person name="Zhang W."/>
        </authorList>
    </citation>
    <scope>NUCLEOTIDE SEQUENCE [LARGE SCALE GENOMIC DNA]</scope>
    <source>
        <strain evidence="3">cv. G240</strain>
        <tissue evidence="2">Leaf</tissue>
    </source>
</reference>
<evidence type="ECO:0000313" key="3">
    <source>
        <dbReference type="Proteomes" id="UP000593564"/>
    </source>
</evidence>
<dbReference type="GO" id="GO:0015918">
    <property type="term" value="P:sterol transport"/>
    <property type="evidence" value="ECO:0007669"/>
    <property type="project" value="TreeGrafter"/>
</dbReference>
<keyword evidence="1" id="KW-0812">Transmembrane</keyword>
<gene>
    <name evidence="2" type="ORF">HYC85_009534</name>
</gene>
<dbReference type="GO" id="GO:0016020">
    <property type="term" value="C:membrane"/>
    <property type="evidence" value="ECO:0007669"/>
    <property type="project" value="TreeGrafter"/>
</dbReference>
<dbReference type="PANTHER" id="PTHR45727">
    <property type="entry name" value="NPC INTRACELLULAR CHOLESTEROL TRANSPORTER 1"/>
    <property type="match status" value="1"/>
</dbReference>
<name>A0A7J7HF95_CAMSI</name>
<feature type="transmembrane region" description="Helical" evidence="1">
    <location>
        <begin position="97"/>
        <end position="125"/>
    </location>
</feature>
<keyword evidence="3" id="KW-1185">Reference proteome</keyword>
<dbReference type="Proteomes" id="UP000593564">
    <property type="component" value="Unassembled WGS sequence"/>
</dbReference>
<proteinExistence type="predicted"/>
<dbReference type="EMBL" id="JACBKZ010000004">
    <property type="protein sequence ID" value="KAF5951590.1"/>
    <property type="molecule type" value="Genomic_DNA"/>
</dbReference>
<evidence type="ECO:0000256" key="1">
    <source>
        <dbReference type="SAM" id="Phobius"/>
    </source>
</evidence>
<reference evidence="3" key="1">
    <citation type="journal article" date="2020" name="Nat. Commun.">
        <title>Genome assembly of wild tea tree DASZ reveals pedigree and selection history of tea varieties.</title>
        <authorList>
            <person name="Zhang W."/>
            <person name="Zhang Y."/>
            <person name="Qiu H."/>
            <person name="Guo Y."/>
            <person name="Wan H."/>
            <person name="Zhang X."/>
            <person name="Scossa F."/>
            <person name="Alseekh S."/>
            <person name="Zhang Q."/>
            <person name="Wang P."/>
            <person name="Xu L."/>
            <person name="Schmidt M.H."/>
            <person name="Jia X."/>
            <person name="Li D."/>
            <person name="Zhu A."/>
            <person name="Guo F."/>
            <person name="Chen W."/>
            <person name="Ni D."/>
            <person name="Usadel B."/>
            <person name="Fernie A.R."/>
            <person name="Wen W."/>
        </authorList>
    </citation>
    <scope>NUCLEOTIDE SEQUENCE [LARGE SCALE GENOMIC DNA]</scope>
    <source>
        <strain evidence="3">cv. G240</strain>
    </source>
</reference>
<accession>A0A7J7HF95</accession>
<keyword evidence="1" id="KW-0472">Membrane</keyword>
<dbReference type="PANTHER" id="PTHR45727:SF2">
    <property type="entry name" value="NPC INTRACELLULAR CHOLESTEROL TRANSPORTER 1"/>
    <property type="match status" value="1"/>
</dbReference>
<keyword evidence="1" id="KW-1133">Transmembrane helix</keyword>